<dbReference type="Pfam" id="PF10983">
    <property type="entry name" value="DUF2793"/>
    <property type="match status" value="2"/>
</dbReference>
<protein>
    <submittedName>
        <fullName evidence="1">DUF2793 domain-containing protein</fullName>
    </submittedName>
</protein>
<dbReference type="AlphaFoldDB" id="A0AAW7B7F0"/>
<proteinExistence type="predicted"/>
<keyword evidence="2" id="KW-1185">Reference proteome</keyword>
<evidence type="ECO:0000313" key="1">
    <source>
        <dbReference type="EMBL" id="MDL2332827.1"/>
    </source>
</evidence>
<reference evidence="1" key="1">
    <citation type="journal article" date="2023" name="Front. Microbiol.">
        <title>Isolation of Brucella inopinata from a White's tree frog (Litoria caerulea): pose exotic frogs a potential risk to human health?</title>
        <authorList>
            <person name="Scholz H.C."/>
            <person name="Heckers K.O."/>
            <person name="Appelt S."/>
            <person name="Geier-Doemling D."/>
            <person name="Schlegel P."/>
            <person name="Wattam A.R."/>
        </authorList>
    </citation>
    <scope>NUCLEOTIDE SEQUENCE</scope>
    <source>
        <strain evidence="1">FO700662</strain>
    </source>
</reference>
<comment type="caution">
    <text evidence="1">The sequence shown here is derived from an EMBL/GenBank/DDBJ whole genome shotgun (WGS) entry which is preliminary data.</text>
</comment>
<dbReference type="InterPro" id="IPR021251">
    <property type="entry name" value="DUF2793"/>
</dbReference>
<dbReference type="EMBL" id="JARQXC010000009">
    <property type="protein sequence ID" value="MDL2332827.1"/>
    <property type="molecule type" value="Genomic_DNA"/>
</dbReference>
<gene>
    <name evidence="1" type="ORF">P8A28_07735</name>
</gene>
<sequence>MDRVNGTDWVDIGGGRRGFRSQNAAAGVSGTEVTDKILNDIQEEICAVIEKAGFDLDPENQQQLWEALLQIAAPGFANRSPWMPIVSMTITSPPMNPQLGDAYVIPANATGDWAGHSQKIAEWSGAVWRIFTPRNGHGVGLPDGRVFQRIGGVYIEWLASREWVVGRKTPIGQLNSLPWLPVKSVSLAAPPANVSEGDLYVVADGASGSWTGKAGQIAEFSQAAWRFFISSNGHGVSLPDGRVFEKIEGAYVELVATTARRGLVRLASDPYDFANNQDSITPADFRTLSRGVGLDNLFLNSYFVWTNRFPTTSRINFNWANNTYWPDRWKNVTGSAITATIDHTTGGLAIPNGAKIRHVVERANIAPGDIVISAQVAQGALSCTIEASGMTAATVPLDKTDAAGRKYGTYTFPTVVGEDVSFTFLAIGDVRLSRTKLERGKKPSIWDPVSPDLELPRLNRYYQRHRVRHTWTAQAASEYFTMQITPRPQMRIAPEAAWKFDNIVNATNLTAGLVHPDGLQIFWQAGAAGSTVLEGDITLDADF</sequence>
<name>A0AAW7B7F0_9HYPH</name>
<evidence type="ECO:0000313" key="2">
    <source>
        <dbReference type="Proteomes" id="UP001171122"/>
    </source>
</evidence>
<dbReference type="Proteomes" id="UP001171122">
    <property type="component" value="Unassembled WGS sequence"/>
</dbReference>
<organism evidence="1 2">
    <name type="scientific">Brucella inopinata</name>
    <dbReference type="NCBI Taxonomy" id="1218315"/>
    <lineage>
        <taxon>Bacteria</taxon>
        <taxon>Pseudomonadati</taxon>
        <taxon>Pseudomonadota</taxon>
        <taxon>Alphaproteobacteria</taxon>
        <taxon>Hyphomicrobiales</taxon>
        <taxon>Brucellaceae</taxon>
        <taxon>Brucella/Ochrobactrum group</taxon>
        <taxon>Brucella</taxon>
    </lineage>
</organism>
<accession>A0AAW7B7F0</accession>
<dbReference type="RefSeq" id="WP_285520405.1">
    <property type="nucleotide sequence ID" value="NZ_JARQXC010000009.1"/>
</dbReference>